<name>A0A4Y2QE06_ARAVE</name>
<dbReference type="AlphaFoldDB" id="A0A4Y2QE06"/>
<reference evidence="2 3" key="1">
    <citation type="journal article" date="2019" name="Sci. Rep.">
        <title>Orb-weaving spider Araneus ventricosus genome elucidates the spidroin gene catalogue.</title>
        <authorList>
            <person name="Kono N."/>
            <person name="Nakamura H."/>
            <person name="Ohtoshi R."/>
            <person name="Moran D.A.P."/>
            <person name="Shinohara A."/>
            <person name="Yoshida Y."/>
            <person name="Fujiwara M."/>
            <person name="Mori M."/>
            <person name="Tomita M."/>
            <person name="Arakawa K."/>
        </authorList>
    </citation>
    <scope>NUCLEOTIDE SEQUENCE [LARGE SCALE GENOMIC DNA]</scope>
</reference>
<evidence type="ECO:0000313" key="2">
    <source>
        <dbReference type="EMBL" id="GBN60877.1"/>
    </source>
</evidence>
<evidence type="ECO:0000313" key="3">
    <source>
        <dbReference type="Proteomes" id="UP000499080"/>
    </source>
</evidence>
<feature type="region of interest" description="Disordered" evidence="1">
    <location>
        <begin position="1"/>
        <end position="50"/>
    </location>
</feature>
<dbReference type="Proteomes" id="UP000499080">
    <property type="component" value="Unassembled WGS sequence"/>
</dbReference>
<feature type="compositionally biased region" description="Basic and acidic residues" evidence="1">
    <location>
        <begin position="22"/>
        <end position="34"/>
    </location>
</feature>
<keyword evidence="3" id="KW-1185">Reference proteome</keyword>
<accession>A0A4Y2QE06</accession>
<proteinExistence type="predicted"/>
<comment type="caution">
    <text evidence="2">The sequence shown here is derived from an EMBL/GenBank/DDBJ whole genome shotgun (WGS) entry which is preliminary data.</text>
</comment>
<evidence type="ECO:0000256" key="1">
    <source>
        <dbReference type="SAM" id="MobiDB-lite"/>
    </source>
</evidence>
<protein>
    <submittedName>
        <fullName evidence="2">Uncharacterized protein</fullName>
    </submittedName>
</protein>
<gene>
    <name evidence="2" type="ORF">AVEN_102390_1</name>
</gene>
<sequence length="92" mass="10211">MIRSDGIQKNSKSKTQSADFNLRPRCEGSGKTKDLPTLAPGVKGKKGTRNLPCGEGGEVEFCSFEPCLKTNFGTSVNTLPYFRLKWVRKNRT</sequence>
<feature type="compositionally biased region" description="Polar residues" evidence="1">
    <location>
        <begin position="7"/>
        <end position="19"/>
    </location>
</feature>
<dbReference type="EMBL" id="BGPR01013480">
    <property type="protein sequence ID" value="GBN60877.1"/>
    <property type="molecule type" value="Genomic_DNA"/>
</dbReference>
<organism evidence="2 3">
    <name type="scientific">Araneus ventricosus</name>
    <name type="common">Orbweaver spider</name>
    <name type="synonym">Epeira ventricosa</name>
    <dbReference type="NCBI Taxonomy" id="182803"/>
    <lineage>
        <taxon>Eukaryota</taxon>
        <taxon>Metazoa</taxon>
        <taxon>Ecdysozoa</taxon>
        <taxon>Arthropoda</taxon>
        <taxon>Chelicerata</taxon>
        <taxon>Arachnida</taxon>
        <taxon>Araneae</taxon>
        <taxon>Araneomorphae</taxon>
        <taxon>Entelegynae</taxon>
        <taxon>Araneoidea</taxon>
        <taxon>Araneidae</taxon>
        <taxon>Araneus</taxon>
    </lineage>
</organism>